<accession>S7UBY3</accession>
<dbReference type="PANTHER" id="PTHR33653:SF1">
    <property type="entry name" value="RIBONUCLEASE VAPC2"/>
    <property type="match status" value="1"/>
</dbReference>
<keyword evidence="9" id="KW-0472">Membrane</keyword>
<comment type="similarity">
    <text evidence="7 8">Belongs to the PINc/VapC protein family.</text>
</comment>
<keyword evidence="2 8" id="KW-1277">Toxin-antitoxin system</keyword>
<dbReference type="GO" id="GO:0090729">
    <property type="term" value="F:toxin activity"/>
    <property type="evidence" value="ECO:0007669"/>
    <property type="project" value="UniProtKB-KW"/>
</dbReference>
<dbReference type="InterPro" id="IPR029060">
    <property type="entry name" value="PIN-like_dom_sf"/>
</dbReference>
<dbReference type="RefSeq" id="WP_020887690.1">
    <property type="nucleotide sequence ID" value="NZ_ATHI01000029.1"/>
</dbReference>
<dbReference type="SUPFAM" id="SSF88723">
    <property type="entry name" value="PIN domain-like"/>
    <property type="match status" value="1"/>
</dbReference>
<dbReference type="InterPro" id="IPR050556">
    <property type="entry name" value="Type_II_TA_system_RNase"/>
</dbReference>
<dbReference type="STRING" id="1121439.dsat_0993"/>
<keyword evidence="5 8" id="KW-0378">Hydrolase</keyword>
<dbReference type="InterPro" id="IPR022907">
    <property type="entry name" value="VapC_family"/>
</dbReference>
<keyword evidence="8" id="KW-0800">Toxin</keyword>
<reference evidence="11 12" key="1">
    <citation type="journal article" date="2013" name="Genome Announc.">
        <title>Draft genome sequences for three mercury-methylating, sulfate-reducing bacteria.</title>
        <authorList>
            <person name="Brown S.D."/>
            <person name="Hurt R.A.Jr."/>
            <person name="Gilmour C.C."/>
            <person name="Elias D.A."/>
        </authorList>
    </citation>
    <scope>NUCLEOTIDE SEQUENCE [LARGE SCALE GENOMIC DNA]</scope>
    <source>
        <strain evidence="11 12">DSM 16529</strain>
    </source>
</reference>
<keyword evidence="4 8" id="KW-0479">Metal-binding</keyword>
<proteinExistence type="inferred from homology"/>
<evidence type="ECO:0000313" key="12">
    <source>
        <dbReference type="Proteomes" id="UP000014975"/>
    </source>
</evidence>
<keyword evidence="9" id="KW-1133">Transmembrane helix</keyword>
<keyword evidence="12" id="KW-1185">Reference proteome</keyword>
<dbReference type="OrthoDB" id="5458135at2"/>
<dbReference type="EC" id="3.1.-.-" evidence="8"/>
<dbReference type="PATRIC" id="fig|1121439.3.peg.2363"/>
<feature type="transmembrane region" description="Helical" evidence="9">
    <location>
        <begin position="27"/>
        <end position="46"/>
    </location>
</feature>
<evidence type="ECO:0000256" key="6">
    <source>
        <dbReference type="ARBA" id="ARBA00022842"/>
    </source>
</evidence>
<dbReference type="GO" id="GO:0016787">
    <property type="term" value="F:hydrolase activity"/>
    <property type="evidence" value="ECO:0007669"/>
    <property type="project" value="UniProtKB-KW"/>
</dbReference>
<dbReference type="HAMAP" id="MF_00265">
    <property type="entry name" value="VapC_Nob1"/>
    <property type="match status" value="1"/>
</dbReference>
<comment type="caution">
    <text evidence="11">The sequence shown here is derived from an EMBL/GenBank/DDBJ whole genome shotgun (WGS) entry which is preliminary data.</text>
</comment>
<evidence type="ECO:0000313" key="11">
    <source>
        <dbReference type="EMBL" id="EPR31404.1"/>
    </source>
</evidence>
<dbReference type="GO" id="GO:0004540">
    <property type="term" value="F:RNA nuclease activity"/>
    <property type="evidence" value="ECO:0007669"/>
    <property type="project" value="InterPro"/>
</dbReference>
<evidence type="ECO:0000256" key="8">
    <source>
        <dbReference type="HAMAP-Rule" id="MF_00265"/>
    </source>
</evidence>
<evidence type="ECO:0000256" key="2">
    <source>
        <dbReference type="ARBA" id="ARBA00022649"/>
    </source>
</evidence>
<dbReference type="AlphaFoldDB" id="S7UBY3"/>
<dbReference type="GO" id="GO:0000287">
    <property type="term" value="F:magnesium ion binding"/>
    <property type="evidence" value="ECO:0007669"/>
    <property type="project" value="UniProtKB-UniRule"/>
</dbReference>
<dbReference type="CDD" id="cd18745">
    <property type="entry name" value="PIN_VapC4-5_FitB-like"/>
    <property type="match status" value="1"/>
</dbReference>
<dbReference type="Gene3D" id="3.40.50.1010">
    <property type="entry name" value="5'-nuclease"/>
    <property type="match status" value="1"/>
</dbReference>
<evidence type="ECO:0000256" key="7">
    <source>
        <dbReference type="ARBA" id="ARBA00038093"/>
    </source>
</evidence>
<evidence type="ECO:0000256" key="4">
    <source>
        <dbReference type="ARBA" id="ARBA00022723"/>
    </source>
</evidence>
<name>S7UBY3_9BACT</name>
<keyword evidence="6 8" id="KW-0460">Magnesium</keyword>
<keyword evidence="9" id="KW-0812">Transmembrane</keyword>
<evidence type="ECO:0000256" key="9">
    <source>
        <dbReference type="SAM" id="Phobius"/>
    </source>
</evidence>
<gene>
    <name evidence="8" type="primary">vapC</name>
    <name evidence="11" type="ORF">dsat_0993</name>
</gene>
<sequence>MTFCLDTNTVIAFFKGRGGVTQRLLSLPPASIVLPAVVVYELLVGVRRARHPQRMGDQLRSFLDPVRIVDFGLAEADAAASIRIELEAKGQPIGPHDLLIAATALAGNHTLVTHNMREFARVTGLRVEDWQGDA</sequence>
<dbReference type="InterPro" id="IPR002716">
    <property type="entry name" value="PIN_dom"/>
</dbReference>
<keyword evidence="3 8" id="KW-0540">Nuclease</keyword>
<comment type="function">
    <text evidence="8">Toxic component of a toxin-antitoxin (TA) system. An RNase.</text>
</comment>
<feature type="domain" description="PIN" evidence="10">
    <location>
        <begin position="4"/>
        <end position="123"/>
    </location>
</feature>
<dbReference type="EMBL" id="ATHI01000029">
    <property type="protein sequence ID" value="EPR31404.1"/>
    <property type="molecule type" value="Genomic_DNA"/>
</dbReference>
<dbReference type="eggNOG" id="COG1487">
    <property type="taxonomic scope" value="Bacteria"/>
</dbReference>
<feature type="binding site" evidence="8">
    <location>
        <position position="97"/>
    </location>
    <ligand>
        <name>Mg(2+)</name>
        <dbReference type="ChEBI" id="CHEBI:18420"/>
    </ligand>
</feature>
<evidence type="ECO:0000256" key="3">
    <source>
        <dbReference type="ARBA" id="ARBA00022722"/>
    </source>
</evidence>
<feature type="binding site" evidence="8">
    <location>
        <position position="6"/>
    </location>
    <ligand>
        <name>Mg(2+)</name>
        <dbReference type="ChEBI" id="CHEBI:18420"/>
    </ligand>
</feature>
<organism evidence="11 12">
    <name type="scientific">Alkalidesulfovibrio alkalitolerans DSM 16529</name>
    <dbReference type="NCBI Taxonomy" id="1121439"/>
    <lineage>
        <taxon>Bacteria</taxon>
        <taxon>Pseudomonadati</taxon>
        <taxon>Thermodesulfobacteriota</taxon>
        <taxon>Desulfovibrionia</taxon>
        <taxon>Desulfovibrionales</taxon>
        <taxon>Desulfovibrionaceae</taxon>
        <taxon>Alkalidesulfovibrio</taxon>
    </lineage>
</organism>
<evidence type="ECO:0000256" key="1">
    <source>
        <dbReference type="ARBA" id="ARBA00001946"/>
    </source>
</evidence>
<dbReference type="PANTHER" id="PTHR33653">
    <property type="entry name" value="RIBONUCLEASE VAPC2"/>
    <property type="match status" value="1"/>
</dbReference>
<evidence type="ECO:0000259" key="10">
    <source>
        <dbReference type="Pfam" id="PF01850"/>
    </source>
</evidence>
<protein>
    <recommendedName>
        <fullName evidence="8">Ribonuclease VapC</fullName>
        <shortName evidence="8">RNase VapC</shortName>
        <ecNumber evidence="8">3.1.-.-</ecNumber>
    </recommendedName>
    <alternativeName>
        <fullName evidence="8">Toxin VapC</fullName>
    </alternativeName>
</protein>
<comment type="cofactor">
    <cofactor evidence="1 8">
        <name>Mg(2+)</name>
        <dbReference type="ChEBI" id="CHEBI:18420"/>
    </cofactor>
</comment>
<evidence type="ECO:0000256" key="5">
    <source>
        <dbReference type="ARBA" id="ARBA00022801"/>
    </source>
</evidence>
<dbReference type="Proteomes" id="UP000014975">
    <property type="component" value="Unassembled WGS sequence"/>
</dbReference>
<dbReference type="Pfam" id="PF01850">
    <property type="entry name" value="PIN"/>
    <property type="match status" value="1"/>
</dbReference>